<dbReference type="AlphaFoldDB" id="A0A9Q1CJ44"/>
<evidence type="ECO:0000313" key="8">
    <source>
        <dbReference type="EMBL" id="KAJ8045865.1"/>
    </source>
</evidence>
<feature type="domain" description="ABC1 atypical kinase-like" evidence="7">
    <location>
        <begin position="307"/>
        <end position="547"/>
    </location>
</feature>
<proteinExistence type="inferred from homology"/>
<name>A0A9Q1CJ44_HOLLE</name>
<keyword evidence="5" id="KW-0067">ATP-binding</keyword>
<dbReference type="GO" id="GO:0016301">
    <property type="term" value="F:kinase activity"/>
    <property type="evidence" value="ECO:0007669"/>
    <property type="project" value="UniProtKB-KW"/>
</dbReference>
<evidence type="ECO:0000256" key="1">
    <source>
        <dbReference type="ARBA" id="ARBA00004749"/>
    </source>
</evidence>
<reference evidence="8" key="1">
    <citation type="submission" date="2021-10" db="EMBL/GenBank/DDBJ databases">
        <title>Tropical sea cucumber genome reveals ecological adaptation and Cuvierian tubules defense mechanism.</title>
        <authorList>
            <person name="Chen T."/>
        </authorList>
    </citation>
    <scope>NUCLEOTIDE SEQUENCE</scope>
    <source>
        <strain evidence="8">Nanhai2018</strain>
        <tissue evidence="8">Muscle</tissue>
    </source>
</reference>
<dbReference type="OrthoDB" id="201153at2759"/>
<sequence length="652" mass="73796">MAQTRYQDGLKMIKGFNLIAKAFCEHQTAEIKQIWNNSSIRAAAQEIQFQVEEKISDSMVSEGKSDFLEKWEAATGGPIVTDGVDEWPETMGTTGMDEVQSVIDHEEGSSTPPVANSIGSQKSAMYNLKPTNGNGKRDFHTVAMQHRTFVPYVHRVRHFHYDNPADSVSAEELQKTQDKLHMSKEPPKKPPKVQRLRKREKPQLSEQAKERSVPSSRLERVINFGGLAAGLGIGAIAEKTRRFIGLKDGKDNDSLLEGSLLLTEANAERIVETLCRVRGAALKLGQMLSIQDNTMISPELQKIFERVRQSADFMPGWQMEKVLKKELGDDWRSKLVSFDNKPFAAASIGQVHLATLHDGREVAMKIQYPGVAEGIESDINNLMSVLNVWNVLPPGLYAENAIDVMKEELGWEVNYDREAQCSEKFRKLLQDDDVFFVPEVIFDLSSKQVLTSEFVEGISLEKAEDLDQETRNYICSNILRLCLTELYEWHIMQTDPNWSNFLYDSETQKIALLDFGATREYPKSFVDTYMKIIHGAASGNKDAVLENSIKLGFLTGYETKEMQTAHVNAVMILGEPFQQDGHFDFAHQDTTRRIQELLPEMLNSRLTPPPEETYSLHRKMSGAFLLCTKLRANISCKNLFDKVYASYKFSEL</sequence>
<feature type="region of interest" description="Disordered" evidence="6">
    <location>
        <begin position="167"/>
        <end position="212"/>
    </location>
</feature>
<dbReference type="SUPFAM" id="SSF56112">
    <property type="entry name" value="Protein kinase-like (PK-like)"/>
    <property type="match status" value="1"/>
</dbReference>
<feature type="compositionally biased region" description="Basic residues" evidence="6">
    <location>
        <begin position="189"/>
        <end position="200"/>
    </location>
</feature>
<evidence type="ECO:0000256" key="5">
    <source>
        <dbReference type="ARBA" id="ARBA00022840"/>
    </source>
</evidence>
<dbReference type="Gene3D" id="1.10.510.10">
    <property type="entry name" value="Transferase(Phosphotransferase) domain 1"/>
    <property type="match status" value="1"/>
</dbReference>
<dbReference type="PANTHER" id="PTHR43851:SF3">
    <property type="entry name" value="COENZYME Q8"/>
    <property type="match status" value="1"/>
</dbReference>
<comment type="similarity">
    <text evidence="2">Belongs to the protein kinase superfamily. ADCK protein kinase family.</text>
</comment>
<dbReference type="InterPro" id="IPR034646">
    <property type="entry name" value="ADCK3_dom"/>
</dbReference>
<dbReference type="CDD" id="cd13970">
    <property type="entry name" value="ABC1_ADCK3"/>
    <property type="match status" value="1"/>
</dbReference>
<dbReference type="EMBL" id="JAIZAY010000003">
    <property type="protein sequence ID" value="KAJ8045865.1"/>
    <property type="molecule type" value="Genomic_DNA"/>
</dbReference>
<keyword evidence="3" id="KW-0808">Transferase</keyword>
<feature type="compositionally biased region" description="Basic and acidic residues" evidence="6">
    <location>
        <begin position="172"/>
        <end position="188"/>
    </location>
</feature>
<comment type="caution">
    <text evidence="8">The sequence shown here is derived from an EMBL/GenBank/DDBJ whole genome shotgun (WGS) entry which is preliminary data.</text>
</comment>
<keyword evidence="9" id="KW-1185">Reference proteome</keyword>
<dbReference type="InterPro" id="IPR004147">
    <property type="entry name" value="ABC1_dom"/>
</dbReference>
<keyword evidence="4" id="KW-0547">Nucleotide-binding</keyword>
<dbReference type="Proteomes" id="UP001152320">
    <property type="component" value="Chromosome 3"/>
</dbReference>
<organism evidence="8 9">
    <name type="scientific">Holothuria leucospilota</name>
    <name type="common">Black long sea cucumber</name>
    <name type="synonym">Mertensiothuria leucospilota</name>
    <dbReference type="NCBI Taxonomy" id="206669"/>
    <lineage>
        <taxon>Eukaryota</taxon>
        <taxon>Metazoa</taxon>
        <taxon>Echinodermata</taxon>
        <taxon>Eleutherozoa</taxon>
        <taxon>Echinozoa</taxon>
        <taxon>Holothuroidea</taxon>
        <taxon>Aspidochirotacea</taxon>
        <taxon>Aspidochirotida</taxon>
        <taxon>Holothuriidae</taxon>
        <taxon>Holothuria</taxon>
    </lineage>
</organism>
<evidence type="ECO:0000259" key="7">
    <source>
        <dbReference type="Pfam" id="PF03109"/>
    </source>
</evidence>
<keyword evidence="8" id="KW-0418">Kinase</keyword>
<accession>A0A9Q1CJ44</accession>
<gene>
    <name evidence="8" type="ORF">HOLleu_08969</name>
</gene>
<evidence type="ECO:0000313" key="9">
    <source>
        <dbReference type="Proteomes" id="UP001152320"/>
    </source>
</evidence>
<feature type="region of interest" description="Disordered" evidence="6">
    <location>
        <begin position="105"/>
        <end position="138"/>
    </location>
</feature>
<evidence type="ECO:0000256" key="3">
    <source>
        <dbReference type="ARBA" id="ARBA00022679"/>
    </source>
</evidence>
<dbReference type="Pfam" id="PF03109">
    <property type="entry name" value="ABC1"/>
    <property type="match status" value="1"/>
</dbReference>
<dbReference type="InterPro" id="IPR051409">
    <property type="entry name" value="Atypical_kinase_ADCK"/>
</dbReference>
<dbReference type="GO" id="GO:0005524">
    <property type="term" value="F:ATP binding"/>
    <property type="evidence" value="ECO:0007669"/>
    <property type="project" value="UniProtKB-KW"/>
</dbReference>
<feature type="compositionally biased region" description="Polar residues" evidence="6">
    <location>
        <begin position="109"/>
        <end position="134"/>
    </location>
</feature>
<evidence type="ECO:0000256" key="2">
    <source>
        <dbReference type="ARBA" id="ARBA00009670"/>
    </source>
</evidence>
<dbReference type="InterPro" id="IPR011009">
    <property type="entry name" value="Kinase-like_dom_sf"/>
</dbReference>
<dbReference type="GO" id="GO:0006744">
    <property type="term" value="P:ubiquinone biosynthetic process"/>
    <property type="evidence" value="ECO:0007669"/>
    <property type="project" value="TreeGrafter"/>
</dbReference>
<evidence type="ECO:0000256" key="6">
    <source>
        <dbReference type="SAM" id="MobiDB-lite"/>
    </source>
</evidence>
<comment type="pathway">
    <text evidence="1">Cofactor biosynthesis; ubiquinone biosynthesis.</text>
</comment>
<dbReference type="PANTHER" id="PTHR43851">
    <property type="match status" value="1"/>
</dbReference>
<protein>
    <submittedName>
        <fullName evidence="8">Atypical kinase COQ8B, mitochondrial</fullName>
    </submittedName>
</protein>
<evidence type="ECO:0000256" key="4">
    <source>
        <dbReference type="ARBA" id="ARBA00022741"/>
    </source>
</evidence>
<feature type="compositionally biased region" description="Basic and acidic residues" evidence="6">
    <location>
        <begin position="201"/>
        <end position="212"/>
    </location>
</feature>